<dbReference type="GeneID" id="9499588"/>
<dbReference type="InParanoid" id="D9Q349"/>
<dbReference type="InterPro" id="IPR000073">
    <property type="entry name" value="AB_hydrolase_1"/>
</dbReference>
<dbReference type="Gene3D" id="3.40.50.1820">
    <property type="entry name" value="alpha/beta hydrolase"/>
    <property type="match status" value="2"/>
</dbReference>
<dbReference type="InterPro" id="IPR029058">
    <property type="entry name" value="AB_hydrolase_fold"/>
</dbReference>
<dbReference type="eggNOG" id="arCOG01648">
    <property type="taxonomic scope" value="Archaea"/>
</dbReference>
<reference evidence="5 6" key="1">
    <citation type="journal article" date="2010" name="Appl. Environ. Microbiol.">
        <title>The genome sequence of the crenarchaeon Acidilobus saccharovorans supports a new order, Acidilobales, and suggests an important ecological role in terrestrial acidic hot springs.</title>
        <authorList>
            <person name="Mardanov A.V."/>
            <person name="Svetlitchnyi V.A."/>
            <person name="Beletsky A.V."/>
            <person name="Prokofeva M.I."/>
            <person name="Bonch-Osmolovskaya E.A."/>
            <person name="Ravin N.V."/>
            <person name="Skryabin K.G."/>
        </authorList>
    </citation>
    <scope>NUCLEOTIDE SEQUENCE [LARGE SCALE GENOMIC DNA]</scope>
    <source>
        <strain evidence="6">DSM 16705 / JCM 18335 / VKM B-2471 / 345-15</strain>
    </source>
</reference>
<dbReference type="AlphaFoldDB" id="D9Q349"/>
<proteinExistence type="inferred from homology"/>
<evidence type="ECO:0000256" key="2">
    <source>
        <dbReference type="ARBA" id="ARBA00022490"/>
    </source>
</evidence>
<dbReference type="GO" id="GO:0016746">
    <property type="term" value="F:acyltransferase activity"/>
    <property type="evidence" value="ECO:0007669"/>
    <property type="project" value="UniProtKB-KW"/>
</dbReference>
<keyword evidence="5" id="KW-0808">Transferase</keyword>
<dbReference type="PANTHER" id="PTHR46197:SF3">
    <property type="entry name" value="AB HYDROLASE-1 DOMAIN-CONTAINING PROTEIN"/>
    <property type="match status" value="1"/>
</dbReference>
<organism evidence="5 6">
    <name type="scientific">Acidilobus saccharovorans (strain DSM 16705 / JCM 18335 / VKM B-2471 / 345-15)</name>
    <dbReference type="NCBI Taxonomy" id="666510"/>
    <lineage>
        <taxon>Archaea</taxon>
        <taxon>Thermoproteota</taxon>
        <taxon>Thermoprotei</taxon>
        <taxon>Acidilobales</taxon>
        <taxon>Acidilobaceae</taxon>
        <taxon>Acidilobus</taxon>
    </lineage>
</organism>
<dbReference type="PRINTS" id="PR00111">
    <property type="entry name" value="ABHYDROLASE"/>
</dbReference>
<sequence>MPDRYVTVGGVKVHYIEEGSGTPVVMMPGAAYNARTWVQVGLVKAVADAGFRAISVDPPGQGETPQGKYGFGGGLKFLEDFLPMVNFNAGVLLGASLGGNTVATYALAHPDKVLGLVLVGAVDLVRHGPQFKVLTGRPILLIWGKHDDVSPVDNAEAVMSRVNTAELVRIGERHACYLDDPQGFVQTVVEFLKSRVAQA</sequence>
<dbReference type="RefSeq" id="WP_013267249.1">
    <property type="nucleotide sequence ID" value="NC_014374.1"/>
</dbReference>
<dbReference type="SUPFAM" id="SSF53474">
    <property type="entry name" value="alpha/beta-Hydrolases"/>
    <property type="match status" value="1"/>
</dbReference>
<dbReference type="Pfam" id="PF00561">
    <property type="entry name" value="Abhydrolase_1"/>
    <property type="match status" value="1"/>
</dbReference>
<comment type="similarity">
    <text evidence="3">Belongs to the AB hydrolase superfamily. ABHD14 family.</text>
</comment>
<dbReference type="OrthoDB" id="7531at2157"/>
<keyword evidence="5" id="KW-0378">Hydrolase</keyword>
<dbReference type="FunCoup" id="D9Q349">
    <property type="interactions" value="10"/>
</dbReference>
<evidence type="ECO:0000313" key="5">
    <source>
        <dbReference type="EMBL" id="ADL19737.1"/>
    </source>
</evidence>
<keyword evidence="5" id="KW-0012">Acyltransferase</keyword>
<gene>
    <name evidence="5" type="ordered locus">ASAC_1332</name>
</gene>
<dbReference type="PANTHER" id="PTHR46197">
    <property type="entry name" value="PROTEIN ABHD14B-LIKE"/>
    <property type="match status" value="1"/>
</dbReference>
<dbReference type="GO" id="GO:0016787">
    <property type="term" value="F:hydrolase activity"/>
    <property type="evidence" value="ECO:0007669"/>
    <property type="project" value="UniProtKB-KW"/>
</dbReference>
<dbReference type="KEGG" id="asc:ASAC_1332"/>
<keyword evidence="2" id="KW-0963">Cytoplasm</keyword>
<dbReference type="STRING" id="666510.ASAC_1332"/>
<keyword evidence="6" id="KW-1185">Reference proteome</keyword>
<feature type="domain" description="AB hydrolase-1" evidence="4">
    <location>
        <begin position="23"/>
        <end position="121"/>
    </location>
</feature>
<comment type="subcellular location">
    <subcellularLocation>
        <location evidence="1">Cytoplasm</location>
    </subcellularLocation>
</comment>
<accession>D9Q349</accession>
<evidence type="ECO:0000259" key="4">
    <source>
        <dbReference type="Pfam" id="PF00561"/>
    </source>
</evidence>
<dbReference type="HOGENOM" id="CLU_020336_28_1_2"/>
<protein>
    <submittedName>
        <fullName evidence="5">Predicted hydrolase or acyltransferase (Alpha/beta hydrolase superfamily)</fullName>
    </submittedName>
</protein>
<dbReference type="Proteomes" id="UP000000346">
    <property type="component" value="Chromosome"/>
</dbReference>
<evidence type="ECO:0000256" key="3">
    <source>
        <dbReference type="ARBA" id="ARBA00037942"/>
    </source>
</evidence>
<dbReference type="GO" id="GO:0005737">
    <property type="term" value="C:cytoplasm"/>
    <property type="evidence" value="ECO:0007669"/>
    <property type="project" value="UniProtKB-SubCell"/>
</dbReference>
<evidence type="ECO:0000256" key="1">
    <source>
        <dbReference type="ARBA" id="ARBA00004496"/>
    </source>
</evidence>
<evidence type="ECO:0000313" key="6">
    <source>
        <dbReference type="Proteomes" id="UP000000346"/>
    </source>
</evidence>
<dbReference type="EMBL" id="CP001742">
    <property type="protein sequence ID" value="ADL19737.1"/>
    <property type="molecule type" value="Genomic_DNA"/>
</dbReference>
<name>D9Q349_ACIS3</name>